<gene>
    <name evidence="1" type="ORF">AOC03_05870</name>
</gene>
<accession>A0A0M4TV58</accession>
<evidence type="ECO:0000313" key="1">
    <source>
        <dbReference type="EMBL" id="ALF59636.1"/>
    </source>
</evidence>
<dbReference type="Proteomes" id="UP000059847">
    <property type="component" value="Chromosome"/>
</dbReference>
<dbReference type="KEGG" id="pur:AOC03_05870"/>
<dbReference type="AlphaFoldDB" id="A0A0M4TV58"/>
<proteinExistence type="predicted"/>
<keyword evidence="2" id="KW-1185">Reference proteome</keyword>
<reference evidence="1 2" key="1">
    <citation type="submission" date="2015-09" db="EMBL/GenBank/DDBJ databases">
        <title>Complete genome of Psychrobacter urativorans R10.10B.</title>
        <authorList>
            <person name="See-Too W.S."/>
            <person name="Chan K.G."/>
        </authorList>
    </citation>
    <scope>NUCLEOTIDE SEQUENCE [LARGE SCALE GENOMIC DNA]</scope>
    <source>
        <strain evidence="1 2">R10.10B</strain>
    </source>
</reference>
<sequence length="77" mass="8919">MIFNGQAVKMLRWCQKFTDTEQYYFNLTPETDRGDSYIINLFKTATSPIKIQYNNETFYFPVTGFTKAWNSAGGNAI</sequence>
<protein>
    <submittedName>
        <fullName evidence="1">Uncharacterized protein</fullName>
    </submittedName>
</protein>
<organism evidence="1 2">
    <name type="scientific">Psychrobacter urativorans</name>
    <dbReference type="NCBI Taxonomy" id="45610"/>
    <lineage>
        <taxon>Bacteria</taxon>
        <taxon>Pseudomonadati</taxon>
        <taxon>Pseudomonadota</taxon>
        <taxon>Gammaproteobacteria</taxon>
        <taxon>Moraxellales</taxon>
        <taxon>Moraxellaceae</taxon>
        <taxon>Psychrobacter</taxon>
    </lineage>
</organism>
<name>A0A0M4TV58_9GAMM</name>
<dbReference type="EMBL" id="CP012678">
    <property type="protein sequence ID" value="ALF59636.1"/>
    <property type="molecule type" value="Genomic_DNA"/>
</dbReference>
<evidence type="ECO:0000313" key="2">
    <source>
        <dbReference type="Proteomes" id="UP000059847"/>
    </source>
</evidence>